<evidence type="ECO:0000313" key="2">
    <source>
        <dbReference type="EMBL" id="KKQ49968.1"/>
    </source>
</evidence>
<dbReference type="InterPro" id="IPR013783">
    <property type="entry name" value="Ig-like_fold"/>
</dbReference>
<evidence type="ECO:0000256" key="1">
    <source>
        <dbReference type="SAM" id="Phobius"/>
    </source>
</evidence>
<dbReference type="EMBL" id="LBTX01000010">
    <property type="protein sequence ID" value="KKQ49968.1"/>
    <property type="molecule type" value="Genomic_DNA"/>
</dbReference>
<gene>
    <name evidence="2" type="ORF">US68_C0010G0102</name>
</gene>
<dbReference type="PANTHER" id="PTHR34475:SF1">
    <property type="entry name" value="CYTOSKELETON PROTEIN RODZ"/>
    <property type="match status" value="1"/>
</dbReference>
<dbReference type="AlphaFoldDB" id="A0A0G0I3Q5"/>
<dbReference type="Pfam" id="PF13413">
    <property type="entry name" value="HTH_25"/>
    <property type="match status" value="1"/>
</dbReference>
<evidence type="ECO:0000313" key="3">
    <source>
        <dbReference type="Proteomes" id="UP000034231"/>
    </source>
</evidence>
<name>A0A0G0I3Q5_9BACT</name>
<organism evidence="2 3">
    <name type="scientific">Candidatus Shapirobacteria bacterium GW2011_GWE1_38_10</name>
    <dbReference type="NCBI Taxonomy" id="1618488"/>
    <lineage>
        <taxon>Bacteria</taxon>
        <taxon>Candidatus Shapironibacteriota</taxon>
    </lineage>
</organism>
<keyword evidence="1" id="KW-0812">Transmembrane</keyword>
<dbReference type="Proteomes" id="UP000034231">
    <property type="component" value="Unassembled WGS sequence"/>
</dbReference>
<dbReference type="InterPro" id="IPR050400">
    <property type="entry name" value="Bact_Cytoskel_RodZ"/>
</dbReference>
<comment type="caution">
    <text evidence="2">The sequence shown here is derived from an EMBL/GenBank/DDBJ whole genome shotgun (WGS) entry which is preliminary data.</text>
</comment>
<reference evidence="2 3" key="1">
    <citation type="journal article" date="2015" name="Nature">
        <title>rRNA introns, odd ribosomes, and small enigmatic genomes across a large radiation of phyla.</title>
        <authorList>
            <person name="Brown C.T."/>
            <person name="Hug L.A."/>
            <person name="Thomas B.C."/>
            <person name="Sharon I."/>
            <person name="Castelle C.J."/>
            <person name="Singh A."/>
            <person name="Wilkins M.J."/>
            <person name="Williams K.H."/>
            <person name="Banfield J.F."/>
        </authorList>
    </citation>
    <scope>NUCLEOTIDE SEQUENCE [LARGE SCALE GENOMIC DNA]</scope>
</reference>
<dbReference type="InterPro" id="IPR010982">
    <property type="entry name" value="Lambda_DNA-bd_dom_sf"/>
</dbReference>
<dbReference type="Gene3D" id="1.10.260.40">
    <property type="entry name" value="lambda repressor-like DNA-binding domains"/>
    <property type="match status" value="1"/>
</dbReference>
<feature type="transmembrane region" description="Helical" evidence="1">
    <location>
        <begin position="88"/>
        <end position="114"/>
    </location>
</feature>
<accession>A0A0G0I3Q5</accession>
<keyword evidence="1" id="KW-1133">Transmembrane helix</keyword>
<protein>
    <recommendedName>
        <fullName evidence="4">HTH cro/C1-type domain-containing protein</fullName>
    </recommendedName>
</protein>
<dbReference type="PATRIC" id="fig|1618488.3.peg.671"/>
<proteinExistence type="predicted"/>
<sequence>MKRASAILESARLDRELDFSEISKKTKIPLRYLIAFENENTQDFPGEPYCSLMVKDYADFLGLNGEELLCLFRRDYDRPLQNSSRRRFWFSLTPQFAFTAFISLLAIVFATYLISEYLKFNRPPHLEINWPQDFSQNSVEISGITDPESTVKINNFLVIVDADGNFKKNLEISTSEAKIVVEAKSPAGVVTTDEKILK</sequence>
<dbReference type="Gene3D" id="2.60.40.10">
    <property type="entry name" value="Immunoglobulins"/>
    <property type="match status" value="1"/>
</dbReference>
<dbReference type="PANTHER" id="PTHR34475">
    <property type="match status" value="1"/>
</dbReference>
<evidence type="ECO:0008006" key="4">
    <source>
        <dbReference type="Google" id="ProtNLM"/>
    </source>
</evidence>
<keyword evidence="1" id="KW-0472">Membrane</keyword>
<dbReference type="GO" id="GO:0003677">
    <property type="term" value="F:DNA binding"/>
    <property type="evidence" value="ECO:0007669"/>
    <property type="project" value="InterPro"/>
</dbReference>